<feature type="region of interest" description="Disordered" evidence="1">
    <location>
        <begin position="1"/>
        <end position="28"/>
    </location>
</feature>
<comment type="caution">
    <text evidence="2">The sequence shown here is derived from an EMBL/GenBank/DDBJ whole genome shotgun (WGS) entry which is preliminary data.</text>
</comment>
<accession>A0ABP6LN55</accession>
<reference evidence="3" key="1">
    <citation type="journal article" date="2019" name="Int. J. Syst. Evol. Microbiol.">
        <title>The Global Catalogue of Microorganisms (GCM) 10K type strain sequencing project: providing services to taxonomists for standard genome sequencing and annotation.</title>
        <authorList>
            <consortium name="The Broad Institute Genomics Platform"/>
            <consortium name="The Broad Institute Genome Sequencing Center for Infectious Disease"/>
            <person name="Wu L."/>
            <person name="Ma J."/>
        </authorList>
    </citation>
    <scope>NUCLEOTIDE SEQUENCE [LARGE SCALE GENOMIC DNA]</scope>
    <source>
        <strain evidence="3">JCM 9091</strain>
    </source>
</reference>
<evidence type="ECO:0000313" key="3">
    <source>
        <dbReference type="Proteomes" id="UP001501532"/>
    </source>
</evidence>
<keyword evidence="3" id="KW-1185">Reference proteome</keyword>
<proteinExistence type="predicted"/>
<evidence type="ECO:0000256" key="1">
    <source>
        <dbReference type="SAM" id="MobiDB-lite"/>
    </source>
</evidence>
<protein>
    <submittedName>
        <fullName evidence="2">Uncharacterized protein</fullName>
    </submittedName>
</protein>
<dbReference type="Proteomes" id="UP001501532">
    <property type="component" value="Unassembled WGS sequence"/>
</dbReference>
<sequence length="98" mass="10445">MHPCAPRRLCPDPTRPEDDGGGVGHGPALRRILAPRAVSGGDRIAALTADPGQWDRPEAIRGMAPLSRELKHTLPDVDTSALDAWFAPLGDRPGTVLH</sequence>
<dbReference type="EMBL" id="BAAAUF010000030">
    <property type="protein sequence ID" value="GAA3050028.1"/>
    <property type="molecule type" value="Genomic_DNA"/>
</dbReference>
<organism evidence="2 3">
    <name type="scientific">Streptomyces glomeratus</name>
    <dbReference type="NCBI Taxonomy" id="284452"/>
    <lineage>
        <taxon>Bacteria</taxon>
        <taxon>Bacillati</taxon>
        <taxon>Actinomycetota</taxon>
        <taxon>Actinomycetes</taxon>
        <taxon>Kitasatosporales</taxon>
        <taxon>Streptomycetaceae</taxon>
        <taxon>Streptomyces</taxon>
    </lineage>
</organism>
<name>A0ABP6LN55_9ACTN</name>
<gene>
    <name evidence="2" type="ORF">GCM10010448_36290</name>
</gene>
<evidence type="ECO:0000313" key="2">
    <source>
        <dbReference type="EMBL" id="GAA3050028.1"/>
    </source>
</evidence>